<dbReference type="EMBL" id="BMDW01000002">
    <property type="protein sequence ID" value="GGA37606.1"/>
    <property type="molecule type" value="Genomic_DNA"/>
</dbReference>
<evidence type="ECO:0000256" key="1">
    <source>
        <dbReference type="ARBA" id="ARBA00022630"/>
    </source>
</evidence>
<dbReference type="InterPro" id="IPR036188">
    <property type="entry name" value="FAD/NAD-bd_sf"/>
</dbReference>
<name>A0ABQ1G6A8_9SPHN</name>
<dbReference type="PRINTS" id="PR00368">
    <property type="entry name" value="FADPNR"/>
</dbReference>
<dbReference type="PANTHER" id="PTHR42877">
    <property type="entry name" value="L-ORNITHINE N(5)-MONOOXYGENASE-RELATED"/>
    <property type="match status" value="1"/>
</dbReference>
<dbReference type="Pfam" id="PF00743">
    <property type="entry name" value="FMO-like"/>
    <property type="match status" value="1"/>
</dbReference>
<dbReference type="InterPro" id="IPR020946">
    <property type="entry name" value="Flavin_mOase-like"/>
</dbReference>
<proteinExistence type="predicted"/>
<keyword evidence="6" id="KW-1185">Reference proteome</keyword>
<dbReference type="SUPFAM" id="SSF51905">
    <property type="entry name" value="FAD/NAD(P)-binding domain"/>
    <property type="match status" value="1"/>
</dbReference>
<dbReference type="Proteomes" id="UP000618591">
    <property type="component" value="Unassembled WGS sequence"/>
</dbReference>
<organism evidence="5 6">
    <name type="scientific">Sphingomonas psychrolutea</name>
    <dbReference type="NCBI Taxonomy" id="1259676"/>
    <lineage>
        <taxon>Bacteria</taxon>
        <taxon>Pseudomonadati</taxon>
        <taxon>Pseudomonadota</taxon>
        <taxon>Alphaproteobacteria</taxon>
        <taxon>Sphingomonadales</taxon>
        <taxon>Sphingomonadaceae</taxon>
        <taxon>Sphingomonas</taxon>
    </lineage>
</organism>
<comment type="caution">
    <text evidence="5">The sequence shown here is derived from an EMBL/GenBank/DDBJ whole genome shotgun (WGS) entry which is preliminary data.</text>
</comment>
<keyword evidence="4" id="KW-0472">Membrane</keyword>
<keyword evidence="4" id="KW-1133">Transmembrane helix</keyword>
<accession>A0ABQ1G6A8</accession>
<evidence type="ECO:0000256" key="4">
    <source>
        <dbReference type="SAM" id="Phobius"/>
    </source>
</evidence>
<evidence type="ECO:0000256" key="3">
    <source>
        <dbReference type="ARBA" id="ARBA00023002"/>
    </source>
</evidence>
<keyword evidence="4" id="KW-0812">Transmembrane</keyword>
<feature type="transmembrane region" description="Helical" evidence="4">
    <location>
        <begin position="7"/>
        <end position="26"/>
    </location>
</feature>
<evidence type="ECO:0000256" key="2">
    <source>
        <dbReference type="ARBA" id="ARBA00022827"/>
    </source>
</evidence>
<dbReference type="Gene3D" id="3.50.50.60">
    <property type="entry name" value="FAD/NAD(P)-binding domain"/>
    <property type="match status" value="3"/>
</dbReference>
<dbReference type="PANTHER" id="PTHR42877:SF4">
    <property type="entry name" value="FAD_NAD(P)-BINDING DOMAIN-CONTAINING PROTEIN-RELATED"/>
    <property type="match status" value="1"/>
</dbReference>
<keyword evidence="2" id="KW-0274">FAD</keyword>
<gene>
    <name evidence="5" type="ORF">GCM10011395_04900</name>
</gene>
<sequence>MPTDKRPLRFVIIGAGMAGMLAGIRLKERGDTDFTIYEKGDTVGGTWRENSYPGLACDTPAHSYTFSFATNPEWSAFYAPGPEIRAYFEDIADRYDLKSQISFNTEIASCRFVDGRWRIVTTDGRDDVADVVIAATGVLHHPAMPDIPGLASFAGPYFHSARWDHSVGFDGKRIGVIGNGSTGVQIVSALSKIAGTLVHFQRSPQWIMPCPDLKYSDADKQAFRDDPAKIEAVRNGPEASARRARFTAAIIDLDSPELAEIQEIVERNLQDSIRDPDLREKLRPDYRAACKRMVFSAHYYNAVQRPNVEVAVGTIERVEAAGIRMKDGSFHELDVIALATGFRVDQFVRPMIVEGVGGQSLDVLWAEHPRAYYAVAVPDFPNFFLLNGPTGPVGNFTLIDIAEAQWTYIDQLIDLLRAGTCDAVAPSRAALENYEERRTEAAKRTVFASGCRSWYLDKQGVPQVWPWSYAYFQHVMATPNLDDYDLIQRY</sequence>
<dbReference type="PRINTS" id="PR00469">
    <property type="entry name" value="PNDRDTASEII"/>
</dbReference>
<evidence type="ECO:0000313" key="6">
    <source>
        <dbReference type="Proteomes" id="UP000618591"/>
    </source>
</evidence>
<evidence type="ECO:0000313" key="5">
    <source>
        <dbReference type="EMBL" id="GGA37606.1"/>
    </source>
</evidence>
<reference evidence="6" key="1">
    <citation type="journal article" date="2019" name="Int. J. Syst. Evol. Microbiol.">
        <title>The Global Catalogue of Microorganisms (GCM) 10K type strain sequencing project: providing services to taxonomists for standard genome sequencing and annotation.</title>
        <authorList>
            <consortium name="The Broad Institute Genomics Platform"/>
            <consortium name="The Broad Institute Genome Sequencing Center for Infectious Disease"/>
            <person name="Wu L."/>
            <person name="Ma J."/>
        </authorList>
    </citation>
    <scope>NUCLEOTIDE SEQUENCE [LARGE SCALE GENOMIC DNA]</scope>
    <source>
        <strain evidence="6">CGMCC 1.10106</strain>
    </source>
</reference>
<protein>
    <submittedName>
        <fullName evidence="5">Monooxygenase</fullName>
    </submittedName>
</protein>
<keyword evidence="5" id="KW-0503">Monooxygenase</keyword>
<dbReference type="GO" id="GO:0004497">
    <property type="term" value="F:monooxygenase activity"/>
    <property type="evidence" value="ECO:0007669"/>
    <property type="project" value="UniProtKB-KW"/>
</dbReference>
<keyword evidence="3" id="KW-0560">Oxidoreductase</keyword>
<dbReference type="InterPro" id="IPR051209">
    <property type="entry name" value="FAD-bind_Monooxygenase_sf"/>
</dbReference>
<dbReference type="RefSeq" id="WP_188445242.1">
    <property type="nucleotide sequence ID" value="NZ_BMDW01000002.1"/>
</dbReference>
<keyword evidence="1" id="KW-0285">Flavoprotein</keyword>